<evidence type="ECO:0000313" key="13">
    <source>
        <dbReference type="Proteomes" id="UP000756132"/>
    </source>
</evidence>
<comment type="similarity">
    <text evidence="3">Belongs to the eukaryotic release factor 1 family. Pelota subfamily.</text>
</comment>
<comment type="similarity">
    <text evidence="4">Belongs to the RutC family.</text>
</comment>
<dbReference type="InterPro" id="IPR058547">
    <property type="entry name" value="Pelota_N"/>
</dbReference>
<dbReference type="Pfam" id="PF01042">
    <property type="entry name" value="Ribonuc_L-PSP"/>
    <property type="match status" value="1"/>
</dbReference>
<dbReference type="Gene3D" id="3.30.420.60">
    <property type="entry name" value="eRF1 domain 2"/>
    <property type="match status" value="1"/>
</dbReference>
<dbReference type="Pfam" id="PF03465">
    <property type="entry name" value="eRF1_3"/>
    <property type="match status" value="1"/>
</dbReference>
<dbReference type="InterPro" id="IPR038069">
    <property type="entry name" value="Pelota/DOM34_N"/>
</dbReference>
<reference evidence="12" key="2">
    <citation type="journal article" date="2022" name="Microb. Genom.">
        <title>A chromosome-scale genome assembly of the tomato pathogen Cladosporium fulvum reveals a compartmentalized genome architecture and the presence of a dispensable chromosome.</title>
        <authorList>
            <person name="Zaccaron A.Z."/>
            <person name="Chen L.H."/>
            <person name="Samaras A."/>
            <person name="Stergiopoulos I."/>
        </authorList>
    </citation>
    <scope>NUCLEOTIDE SEQUENCE</scope>
    <source>
        <strain evidence="12">Race5_Kim</strain>
    </source>
</reference>
<dbReference type="FunFam" id="3.30.420.60:FF:000004">
    <property type="entry name" value="Protein DOM34 homolog"/>
    <property type="match status" value="1"/>
</dbReference>
<dbReference type="NCBIfam" id="TIGR00004">
    <property type="entry name" value="Rid family detoxifying hydrolase"/>
    <property type="match status" value="1"/>
</dbReference>
<dbReference type="InterPro" id="IPR029064">
    <property type="entry name" value="Ribosomal_eL30-like_sf"/>
</dbReference>
<evidence type="ECO:0000259" key="11">
    <source>
        <dbReference type="SMART" id="SM01194"/>
    </source>
</evidence>
<dbReference type="Gene3D" id="3.30.1330.30">
    <property type="match status" value="1"/>
</dbReference>
<dbReference type="SMART" id="SM01194">
    <property type="entry name" value="eRF1_1"/>
    <property type="match status" value="1"/>
</dbReference>
<dbReference type="GO" id="GO:0032790">
    <property type="term" value="P:ribosome disassembly"/>
    <property type="evidence" value="ECO:0007669"/>
    <property type="project" value="TreeGrafter"/>
</dbReference>
<dbReference type="GO" id="GO:0005739">
    <property type="term" value="C:mitochondrion"/>
    <property type="evidence" value="ECO:0007669"/>
    <property type="project" value="UniProtKB-ARBA"/>
</dbReference>
<dbReference type="Gene3D" id="2.30.30.870">
    <property type="entry name" value="Pelota, domain A"/>
    <property type="match status" value="1"/>
</dbReference>
<protein>
    <recommendedName>
        <fullName evidence="11">eRF1/Pelota-like N-terminal domain-containing protein</fullName>
    </recommendedName>
</protein>
<dbReference type="Proteomes" id="UP000756132">
    <property type="component" value="Chromosome 10"/>
</dbReference>
<evidence type="ECO:0000313" key="12">
    <source>
        <dbReference type="EMBL" id="UJO22716.1"/>
    </source>
</evidence>
<dbReference type="GO" id="GO:0070651">
    <property type="term" value="P:nonfunctional rRNA decay"/>
    <property type="evidence" value="ECO:0007669"/>
    <property type="project" value="TreeGrafter"/>
</dbReference>
<dbReference type="SUPFAM" id="SSF159065">
    <property type="entry name" value="Dom34/Pelota N-terminal domain-like"/>
    <property type="match status" value="1"/>
</dbReference>
<dbReference type="Pfam" id="PF26356">
    <property type="entry name" value="Pelota_N"/>
    <property type="match status" value="1"/>
</dbReference>
<dbReference type="InterPro" id="IPR035959">
    <property type="entry name" value="RutC-like_sf"/>
</dbReference>
<gene>
    <name evidence="12" type="ORF">CLAFUR5_12091</name>
</gene>
<dbReference type="InterPro" id="IPR005142">
    <property type="entry name" value="eRF1_3"/>
</dbReference>
<dbReference type="Pfam" id="PF03464">
    <property type="entry name" value="eRF1_2"/>
    <property type="match status" value="1"/>
</dbReference>
<dbReference type="GO" id="GO:0006412">
    <property type="term" value="P:translation"/>
    <property type="evidence" value="ECO:0007669"/>
    <property type="project" value="UniProtKB-ARBA"/>
</dbReference>
<accession>A0A9Q8PHP6</accession>
<dbReference type="GO" id="GO:0051301">
    <property type="term" value="P:cell division"/>
    <property type="evidence" value="ECO:0007669"/>
    <property type="project" value="UniProtKB-KW"/>
</dbReference>
<feature type="domain" description="eRF1/Pelota-like N-terminal" evidence="11">
    <location>
        <begin position="1"/>
        <end position="131"/>
    </location>
</feature>
<dbReference type="RefSeq" id="XP_047767082.1">
    <property type="nucleotide sequence ID" value="XM_047911239.1"/>
</dbReference>
<dbReference type="PANTHER" id="PTHR10853">
    <property type="entry name" value="PELOTA"/>
    <property type="match status" value="1"/>
</dbReference>
<dbReference type="InterPro" id="IPR006056">
    <property type="entry name" value="RidA"/>
</dbReference>
<dbReference type="NCBIfam" id="TIGR00111">
    <property type="entry name" value="pelota"/>
    <property type="match status" value="1"/>
</dbReference>
<dbReference type="InterPro" id="IPR042226">
    <property type="entry name" value="eFR1_2_sf"/>
</dbReference>
<dbReference type="GO" id="GO:0051321">
    <property type="term" value="P:meiotic cell cycle"/>
    <property type="evidence" value="ECO:0007669"/>
    <property type="project" value="UniProtKB-KW"/>
</dbReference>
<dbReference type="InterPro" id="IPR005140">
    <property type="entry name" value="eRF1_Pelota-like_N"/>
</dbReference>
<keyword evidence="5" id="KW-0963">Cytoplasm</keyword>
<dbReference type="InterPro" id="IPR006175">
    <property type="entry name" value="YjgF/YER057c/UK114"/>
</dbReference>
<dbReference type="OrthoDB" id="10249111at2759"/>
<proteinExistence type="inferred from homology"/>
<evidence type="ECO:0000256" key="3">
    <source>
        <dbReference type="ARBA" id="ARBA00009504"/>
    </source>
</evidence>
<dbReference type="GeneID" id="71991969"/>
<keyword evidence="10" id="KW-0131">Cell cycle</keyword>
<organism evidence="12 13">
    <name type="scientific">Passalora fulva</name>
    <name type="common">Tomato leaf mold</name>
    <name type="synonym">Cladosporium fulvum</name>
    <dbReference type="NCBI Taxonomy" id="5499"/>
    <lineage>
        <taxon>Eukaryota</taxon>
        <taxon>Fungi</taxon>
        <taxon>Dikarya</taxon>
        <taxon>Ascomycota</taxon>
        <taxon>Pezizomycotina</taxon>
        <taxon>Dothideomycetes</taxon>
        <taxon>Dothideomycetidae</taxon>
        <taxon>Mycosphaerellales</taxon>
        <taxon>Mycosphaerellaceae</taxon>
        <taxon>Fulvia</taxon>
    </lineage>
</organism>
<comment type="cofactor">
    <cofactor evidence="1">
        <name>a divalent metal cation</name>
        <dbReference type="ChEBI" id="CHEBI:60240"/>
    </cofactor>
</comment>
<evidence type="ECO:0000256" key="4">
    <source>
        <dbReference type="ARBA" id="ARBA00010552"/>
    </source>
</evidence>
<reference evidence="12" key="1">
    <citation type="submission" date="2021-12" db="EMBL/GenBank/DDBJ databases">
        <authorList>
            <person name="Zaccaron A."/>
            <person name="Stergiopoulos I."/>
        </authorList>
    </citation>
    <scope>NUCLEOTIDE SEQUENCE</scope>
    <source>
        <strain evidence="12">Race5_Kim</strain>
    </source>
</reference>
<comment type="subcellular location">
    <subcellularLocation>
        <location evidence="2">Cytoplasm</location>
    </subcellularLocation>
</comment>
<dbReference type="GO" id="GO:0046872">
    <property type="term" value="F:metal ion binding"/>
    <property type="evidence" value="ECO:0007669"/>
    <property type="project" value="UniProtKB-KW"/>
</dbReference>
<evidence type="ECO:0000256" key="5">
    <source>
        <dbReference type="ARBA" id="ARBA00022490"/>
    </source>
</evidence>
<dbReference type="GO" id="GO:0070481">
    <property type="term" value="P:nuclear-transcribed mRNA catabolic process, non-stop decay"/>
    <property type="evidence" value="ECO:0007669"/>
    <property type="project" value="InterPro"/>
</dbReference>
<keyword evidence="13" id="KW-1185">Reference proteome</keyword>
<dbReference type="SUPFAM" id="SSF55298">
    <property type="entry name" value="YjgF-like"/>
    <property type="match status" value="1"/>
</dbReference>
<dbReference type="SUPFAM" id="SSF53137">
    <property type="entry name" value="Translational machinery components"/>
    <property type="match status" value="1"/>
</dbReference>
<dbReference type="GO" id="GO:1990533">
    <property type="term" value="C:Dom34-Hbs1 complex"/>
    <property type="evidence" value="ECO:0007669"/>
    <property type="project" value="UniProtKB-ARBA"/>
</dbReference>
<dbReference type="CDD" id="cd00448">
    <property type="entry name" value="YjgF_YER057c_UK114_family"/>
    <property type="match status" value="1"/>
</dbReference>
<name>A0A9Q8PHP6_PASFU</name>
<dbReference type="SUPFAM" id="SSF55315">
    <property type="entry name" value="L30e-like"/>
    <property type="match status" value="1"/>
</dbReference>
<dbReference type="InterPro" id="IPR004405">
    <property type="entry name" value="TF_pelota"/>
</dbReference>
<dbReference type="EMBL" id="CP090172">
    <property type="protein sequence ID" value="UJO22716.1"/>
    <property type="molecule type" value="Genomic_DNA"/>
</dbReference>
<dbReference type="FunFam" id="3.30.1330.30:FF:000008">
    <property type="entry name" value="Protein pelota homolog"/>
    <property type="match status" value="1"/>
</dbReference>
<keyword evidence="6" id="KW-0132">Cell division</keyword>
<dbReference type="GO" id="GO:0071025">
    <property type="term" value="P:RNA surveillance"/>
    <property type="evidence" value="ECO:0007669"/>
    <property type="project" value="InterPro"/>
</dbReference>
<dbReference type="PANTHER" id="PTHR10853:SF0">
    <property type="entry name" value="PROTEIN PELOTA HOMOLOG"/>
    <property type="match status" value="1"/>
</dbReference>
<evidence type="ECO:0000256" key="2">
    <source>
        <dbReference type="ARBA" id="ARBA00004496"/>
    </source>
</evidence>
<keyword evidence="9" id="KW-0469">Meiosis</keyword>
<evidence type="ECO:0000256" key="10">
    <source>
        <dbReference type="ARBA" id="ARBA00023306"/>
    </source>
</evidence>
<evidence type="ECO:0000256" key="7">
    <source>
        <dbReference type="ARBA" id="ARBA00022723"/>
    </source>
</evidence>
<dbReference type="InterPro" id="IPR005141">
    <property type="entry name" value="eRF1_2"/>
</dbReference>
<dbReference type="KEGG" id="ffu:CLAFUR5_12091"/>
<dbReference type="AlphaFoldDB" id="A0A9Q8PHP6"/>
<dbReference type="FunFam" id="2.30.30.870:FF:000001">
    <property type="entry name" value="Protein pelota homolog"/>
    <property type="match status" value="1"/>
</dbReference>
<keyword evidence="8" id="KW-0498">Mitosis</keyword>
<dbReference type="Gene3D" id="3.30.1330.40">
    <property type="entry name" value="RutC-like"/>
    <property type="match status" value="1"/>
</dbReference>
<evidence type="ECO:0000256" key="1">
    <source>
        <dbReference type="ARBA" id="ARBA00001968"/>
    </source>
</evidence>
<evidence type="ECO:0000256" key="6">
    <source>
        <dbReference type="ARBA" id="ARBA00022618"/>
    </source>
</evidence>
<evidence type="ECO:0000256" key="9">
    <source>
        <dbReference type="ARBA" id="ARBA00023254"/>
    </source>
</evidence>
<sequence length="551" mass="60495">MKLIKSNIERKTGAGSATLLPEEPEDMWHAYNLIRPTDILRASAIRKVISESATSRSSERVQMTLTIRVTKLDFDPQAGQLHVSGQVAEENKFVKLGGFHTLDLELHRNFALQKADGWDSIALDTLKEAINQEAKAQLWAVVMQEGLANICLITEHQSILRQRVEVNLPKKRSGSSDHDKAVQRFYQTTFESLQRQIDLADPKPLLLASPGFTASSFQQFIKTQASTGTNKPLQQLVPKITVAHSASGHLHSLSEVLNSPAVTSKLSDTKFARETQLMERFFEMMRQDDARAWYGPKECQLAIERGAVGKGGGILLISNALFRSQDINTRRRWVKVVDDVKEQGGEVRVLSSMHESGKRLEGLGGIAAILTYPIEELDEEIPEDGGEDLPDDEMNDDAPSAILSIRTPFLQYNTTPPQQTRTMTEIKLISTPKAAQPVAPYSQAVQAGSHIFVSGQIPADAQGNLVEGTIAEKTTVCCEGMKNILEAAGSSLARVVKVTVFLTSMDNFAEMNSVYEKYFGATKPARSCVAVHQLPKGVPVELECIALSGSG</sequence>
<evidence type="ECO:0000256" key="8">
    <source>
        <dbReference type="ARBA" id="ARBA00022776"/>
    </source>
</evidence>
<dbReference type="GO" id="GO:0070966">
    <property type="term" value="P:nuclear-transcribed mRNA catabolic process, no-go decay"/>
    <property type="evidence" value="ECO:0007669"/>
    <property type="project" value="InterPro"/>
</dbReference>
<dbReference type="FunFam" id="3.30.1330.40:FF:000001">
    <property type="entry name" value="L-PSP family endoribonuclease"/>
    <property type="match status" value="1"/>
</dbReference>
<keyword evidence="7" id="KW-0479">Metal-binding</keyword>